<dbReference type="AlphaFoldDB" id="A0A511ZCP4"/>
<comment type="caution">
    <text evidence="1">The sequence shown here is derived from an EMBL/GenBank/DDBJ whole genome shotgun (WGS) entry which is preliminary data.</text>
</comment>
<sequence length="124" mass="13657">MHEELAEYAAADTAEDTIEELADLLELIHSTAKFHGTTVEKLEAVREKKAAKRGGFDEQIYLVEAKDDGTAADYLERARRFEEADGGDGYILPDDIFRYEVGCGTSVACASGSDVAWHVRLSRS</sequence>
<proteinExistence type="predicted"/>
<dbReference type="EMBL" id="BJYL01000067">
    <property type="protein sequence ID" value="GEN85224.1"/>
    <property type="molecule type" value="Genomic_DNA"/>
</dbReference>
<keyword evidence="2" id="KW-1185">Reference proteome</keyword>
<dbReference type="Proteomes" id="UP000321901">
    <property type="component" value="Unassembled WGS sequence"/>
</dbReference>
<evidence type="ECO:0008006" key="3">
    <source>
        <dbReference type="Google" id="ProtNLM"/>
    </source>
</evidence>
<protein>
    <recommendedName>
        <fullName evidence="3">NTP pyrophosphohydrolase MazG putative catalytic core domain-containing protein</fullName>
    </recommendedName>
</protein>
<name>A0A511ZCP4_9BACL</name>
<accession>A0A511ZCP4</accession>
<evidence type="ECO:0000313" key="2">
    <source>
        <dbReference type="Proteomes" id="UP000321901"/>
    </source>
</evidence>
<reference evidence="1 2" key="1">
    <citation type="submission" date="2019-07" db="EMBL/GenBank/DDBJ databases">
        <title>Whole genome shotgun sequence of Sporosarcina luteola NBRC 105378.</title>
        <authorList>
            <person name="Hosoyama A."/>
            <person name="Uohara A."/>
            <person name="Ohji S."/>
            <person name="Ichikawa N."/>
        </authorList>
    </citation>
    <scope>NUCLEOTIDE SEQUENCE [LARGE SCALE GENOMIC DNA]</scope>
    <source>
        <strain evidence="1 2">NBRC 105378</strain>
    </source>
</reference>
<evidence type="ECO:0000313" key="1">
    <source>
        <dbReference type="EMBL" id="GEN85224.1"/>
    </source>
</evidence>
<organism evidence="1 2">
    <name type="scientific">Sporosarcina luteola</name>
    <dbReference type="NCBI Taxonomy" id="582850"/>
    <lineage>
        <taxon>Bacteria</taxon>
        <taxon>Bacillati</taxon>
        <taxon>Bacillota</taxon>
        <taxon>Bacilli</taxon>
        <taxon>Bacillales</taxon>
        <taxon>Caryophanaceae</taxon>
        <taxon>Sporosarcina</taxon>
    </lineage>
</organism>
<gene>
    <name evidence="1" type="ORF">SLU01_35360</name>
</gene>
<dbReference type="InterPro" id="IPR038735">
    <property type="entry name" value="MSMEG_1276-like_NTP-PPase_dom"/>
</dbReference>
<dbReference type="CDD" id="cd11532">
    <property type="entry name" value="NTP-PPase_COG4997"/>
    <property type="match status" value="1"/>
</dbReference>